<sequence>MPKISRSRTIPADSTAVWSVVGDPYNLRRWWPRVERVEQVSDGQFTEVLRSERGRAIRADHRLTQMFEEREITWEQEIEDTPFARVMTFASTSITLEATGDGRTKVTITRQQTMRGWARFGGGMMVRRATARVLDDALEHLEADIADLLAKS</sequence>
<protein>
    <recommendedName>
        <fullName evidence="2">Polyketide cyclase</fullName>
    </recommendedName>
</protein>
<dbReference type="RefSeq" id="WP_354702095.1">
    <property type="nucleotide sequence ID" value="NZ_CP114014.1"/>
</dbReference>
<dbReference type="InterPro" id="IPR019587">
    <property type="entry name" value="Polyketide_cyclase/dehydratase"/>
</dbReference>
<reference evidence="1" key="1">
    <citation type="submission" date="2022-12" db="EMBL/GenBank/DDBJ databases">
        <title>Paraconexibacter alkalitolerans sp. nov. and Baekduia alba sp. nov., isolated from soil and emended description of the genera Paraconexibacter (Chun et al., 2020) and Baekduia (An et al., 2020).</title>
        <authorList>
            <person name="Vieira S."/>
            <person name="Huber K.J."/>
            <person name="Geppert A."/>
            <person name="Wolf J."/>
            <person name="Neumann-Schaal M."/>
            <person name="Muesken M."/>
            <person name="Overmann J."/>
        </authorList>
    </citation>
    <scope>NUCLEOTIDE SEQUENCE</scope>
    <source>
        <strain evidence="1">AEG42_29</strain>
    </source>
</reference>
<dbReference type="AlphaFoldDB" id="A0AAU7AVC9"/>
<dbReference type="EMBL" id="CP114014">
    <property type="protein sequence ID" value="XAY05591.1"/>
    <property type="molecule type" value="Genomic_DNA"/>
</dbReference>
<evidence type="ECO:0008006" key="2">
    <source>
        <dbReference type="Google" id="ProtNLM"/>
    </source>
</evidence>
<dbReference type="KEGG" id="parq:DSM112329_02448"/>
<name>A0AAU7AVC9_9ACTN</name>
<accession>A0AAU7AVC9</accession>
<gene>
    <name evidence="1" type="ORF">DSM112329_02448</name>
</gene>
<dbReference type="Pfam" id="PF10604">
    <property type="entry name" value="Polyketide_cyc2"/>
    <property type="match status" value="1"/>
</dbReference>
<organism evidence="1">
    <name type="scientific">Paraconexibacter sp. AEG42_29</name>
    <dbReference type="NCBI Taxonomy" id="2997339"/>
    <lineage>
        <taxon>Bacteria</taxon>
        <taxon>Bacillati</taxon>
        <taxon>Actinomycetota</taxon>
        <taxon>Thermoleophilia</taxon>
        <taxon>Solirubrobacterales</taxon>
        <taxon>Paraconexibacteraceae</taxon>
        <taxon>Paraconexibacter</taxon>
    </lineage>
</organism>
<dbReference type="Gene3D" id="3.30.530.20">
    <property type="match status" value="1"/>
</dbReference>
<dbReference type="SUPFAM" id="SSF55961">
    <property type="entry name" value="Bet v1-like"/>
    <property type="match status" value="1"/>
</dbReference>
<proteinExistence type="predicted"/>
<evidence type="ECO:0000313" key="1">
    <source>
        <dbReference type="EMBL" id="XAY05591.1"/>
    </source>
</evidence>
<dbReference type="InterPro" id="IPR023393">
    <property type="entry name" value="START-like_dom_sf"/>
</dbReference>